<feature type="transmembrane region" description="Helical" evidence="1">
    <location>
        <begin position="87"/>
        <end position="109"/>
    </location>
</feature>
<sequence length="128" mass="14145">MILQITAIAGALVVPVLMALSGLLVWKFPAKNINVAYGYRTKRSMKNMDTWMFAQEYTGRLWVKLGCGLLALTLAVCFCVRGYSDDNVATTCVIMVGAQIAVMVLSTFITEHALKLNFDEDGKSRQCE</sequence>
<dbReference type="Proteomes" id="UP000022645">
    <property type="component" value="Unassembled WGS sequence"/>
</dbReference>
<comment type="caution">
    <text evidence="2">The sequence shown here is derived from an EMBL/GenBank/DDBJ whole genome shotgun (WGS) entry which is preliminary data.</text>
</comment>
<protein>
    <submittedName>
        <fullName evidence="2">SdpI/YhfL family protein</fullName>
    </submittedName>
</protein>
<keyword evidence="1" id="KW-0812">Transmembrane</keyword>
<dbReference type="InterPro" id="IPR025962">
    <property type="entry name" value="SdpI/YhfL"/>
</dbReference>
<feature type="transmembrane region" description="Helical" evidence="1">
    <location>
        <begin position="61"/>
        <end position="80"/>
    </location>
</feature>
<dbReference type="EMBL" id="JALU01000007">
    <property type="protein sequence ID" value="EUC53139.1"/>
    <property type="molecule type" value="Genomic_DNA"/>
</dbReference>
<organism evidence="2 3">
    <name type="scientific">Mogibacterium timidum ATCC 33093</name>
    <dbReference type="NCBI Taxonomy" id="1401079"/>
    <lineage>
        <taxon>Bacteria</taxon>
        <taxon>Bacillati</taxon>
        <taxon>Bacillota</taxon>
        <taxon>Clostridia</taxon>
        <taxon>Peptostreptococcales</taxon>
        <taxon>Anaerovoracaceae</taxon>
        <taxon>Mogibacterium</taxon>
    </lineage>
</organism>
<name>X8IVA6_9FIRM</name>
<feature type="transmembrane region" description="Helical" evidence="1">
    <location>
        <begin position="7"/>
        <end position="26"/>
    </location>
</feature>
<gene>
    <name evidence="2" type="ORF">HMPREF0581_0953</name>
</gene>
<dbReference type="AlphaFoldDB" id="X8IVA6"/>
<dbReference type="Pfam" id="PF13630">
    <property type="entry name" value="SdpI"/>
    <property type="match status" value="1"/>
</dbReference>
<accession>X8IVA6</accession>
<proteinExistence type="predicted"/>
<dbReference type="RefSeq" id="WP_036380069.1">
    <property type="nucleotide sequence ID" value="NZ_JALU01000007.1"/>
</dbReference>
<evidence type="ECO:0000313" key="2">
    <source>
        <dbReference type="EMBL" id="EUC53139.1"/>
    </source>
</evidence>
<evidence type="ECO:0000313" key="3">
    <source>
        <dbReference type="Proteomes" id="UP000022645"/>
    </source>
</evidence>
<keyword evidence="1" id="KW-1133">Transmembrane helix</keyword>
<keyword evidence="1" id="KW-0472">Membrane</keyword>
<reference evidence="2 3" key="1">
    <citation type="submission" date="2014-01" db="EMBL/GenBank/DDBJ databases">
        <authorList>
            <person name="Durkin A.S."/>
            <person name="McCorrison J."/>
            <person name="Torralba M."/>
            <person name="Gillis M."/>
            <person name="Haft D.H."/>
            <person name="Methe B."/>
            <person name="Sutton G."/>
            <person name="Nelson K.E."/>
        </authorList>
    </citation>
    <scope>NUCLEOTIDE SEQUENCE [LARGE SCALE GENOMIC DNA]</scope>
    <source>
        <strain evidence="2 3">ATCC 33093</strain>
    </source>
</reference>
<evidence type="ECO:0000256" key="1">
    <source>
        <dbReference type="SAM" id="Phobius"/>
    </source>
</evidence>